<protein>
    <recommendedName>
        <fullName evidence="7">Double-transmembrane region domain protein</fullName>
    </recommendedName>
</protein>
<feature type="transmembrane region" description="Helical" evidence="2">
    <location>
        <begin position="60"/>
        <end position="82"/>
    </location>
</feature>
<dbReference type="OrthoDB" id="9773014at2"/>
<dbReference type="InterPro" id="IPR025297">
    <property type="entry name" value="DUF4159"/>
</dbReference>
<dbReference type="InterPro" id="IPR029062">
    <property type="entry name" value="Class_I_gatase-like"/>
</dbReference>
<keyword evidence="6" id="KW-1185">Reference proteome</keyword>
<evidence type="ECO:0000259" key="3">
    <source>
        <dbReference type="Pfam" id="PF07584"/>
    </source>
</evidence>
<gene>
    <name evidence="5" type="ordered locus">Hbal_0732</name>
</gene>
<feature type="transmembrane region" description="Helical" evidence="2">
    <location>
        <begin position="610"/>
        <end position="632"/>
    </location>
</feature>
<sequence>MNLGSVFFAQPLALLGLLALPVILWLLRATPPEPKRVVLPSLSLLDDVDQIEETPAKTPWWILALRFATAALAIIGFSQPLLQSPQSNTQNMQSALIIVDNGWTSTEQWNDIKQTILSSSDAISDNGGSIHLAFTAPSTLTSDINQALGVDEVRKRLQIEKPAPWNPDHNALLDRIEKSSLNPSKIIWLSDGLEHNGSQAFNSYLEKSSAVEIYKFAPRSAYAITNAETSSNGANVYLKRLASETAIETRVIAESESGLSLASAIATFTPNTTQAVAEFSIPSAILNQIARFRVLGSASAGQVWLWDDSAATPSVALADPVPSDQPLLEEFYYIRKALSPHAQMMEGELSQMLSRSPDAIILGDRSLIGYPHLTELEDWIEEGGALIRFAGPKLAAAESHTLTPSPLRSATRALGGALAWEEPQSIAPFIATKGFADIKTPADSILVRRQVLAQPSPELAAYTWAKLADGTPLVTARSYGKGLIVLFHVTATPEWSDLPYDGAFVSMLRRAAASGNGKRNTQSVSTGTLAPFRLVDAFGQLKLPSGNLEPLSAEAFSITTPSPLSPPGLYQGPQGSRAINAGAFAAEELQSLASNAVVFDEALSQKRRGLGGVFLMAAFGLLFLDLVVALLISGRFRRFSKSASFALILFMGASVFVDQPSQAQTEAAPKAPISKKQKEAALQMRFAYVETNNPALNMQLAAGLRGLNLELFRRTSVEPATPHSVKLGIDALDLYPMIYFAPERDATALTVEQIDALNSYLRNGGSLVIDTRDAIPGQAVSARLKNIIQGLDVPPLQPTPNEHVLSRSFYLLNNFPGRLASGQVWIEAQNSASTSSGGDRVSRIYIGASDWIGAWAIDDNNRPLNSMDGQESRREIAYRFGINLIMCILTGNYKEDQVHIPALLERLDAENANEPNSKPTRERTIIPSPSTGNPQNLDEFFDSMRRKRDQQGLDTQE</sequence>
<dbReference type="NCBIfam" id="TIGR02226">
    <property type="entry name" value="two_anch"/>
    <property type="match status" value="1"/>
</dbReference>
<dbReference type="Gene3D" id="3.40.50.12140">
    <property type="entry name" value="Domain of unknown function DUF4159"/>
    <property type="match status" value="1"/>
</dbReference>
<dbReference type="HOGENOM" id="CLU_014519_0_0_5"/>
<keyword evidence="2" id="KW-0812">Transmembrane</keyword>
<feature type="domain" description="DUF4159" evidence="4">
    <location>
        <begin position="685"/>
        <end position="889"/>
    </location>
</feature>
<dbReference type="PANTHER" id="PTHR37464:SF1">
    <property type="entry name" value="BLL2463 PROTEIN"/>
    <property type="match status" value="1"/>
</dbReference>
<dbReference type="Pfam" id="PF13709">
    <property type="entry name" value="DUF4159"/>
    <property type="match status" value="1"/>
</dbReference>
<dbReference type="KEGG" id="hba:Hbal_0732"/>
<dbReference type="eggNOG" id="ENOG502Z7KE">
    <property type="taxonomic scope" value="Bacteria"/>
</dbReference>
<evidence type="ECO:0000313" key="5">
    <source>
        <dbReference type="EMBL" id="ACT58426.1"/>
    </source>
</evidence>
<dbReference type="RefSeq" id="WP_015826576.1">
    <property type="nucleotide sequence ID" value="NC_012982.1"/>
</dbReference>
<dbReference type="PANTHER" id="PTHR37464">
    <property type="entry name" value="BLL2463 PROTEIN"/>
    <property type="match status" value="1"/>
</dbReference>
<dbReference type="SUPFAM" id="SSF52317">
    <property type="entry name" value="Class I glutamine amidotransferase-like"/>
    <property type="match status" value="1"/>
</dbReference>
<dbReference type="Pfam" id="PF07584">
    <property type="entry name" value="BatA"/>
    <property type="match status" value="1"/>
</dbReference>
<feature type="region of interest" description="Disordered" evidence="1">
    <location>
        <begin position="911"/>
        <end position="957"/>
    </location>
</feature>
<dbReference type="EMBL" id="CP001678">
    <property type="protein sequence ID" value="ACT58426.1"/>
    <property type="molecule type" value="Genomic_DNA"/>
</dbReference>
<dbReference type="Proteomes" id="UP000002745">
    <property type="component" value="Chromosome"/>
</dbReference>
<reference evidence="6" key="1">
    <citation type="journal article" date="2011" name="J. Bacteriol.">
        <title>Genome sequences of eight morphologically diverse alphaproteobacteria.</title>
        <authorList>
            <consortium name="US DOE Joint Genome Institute"/>
            <person name="Brown P.J."/>
            <person name="Kysela D.T."/>
            <person name="Buechlein A."/>
            <person name="Hemmerich C."/>
            <person name="Brun Y.V."/>
        </authorList>
    </citation>
    <scope>NUCLEOTIDE SEQUENCE [LARGE SCALE GENOMIC DNA]</scope>
    <source>
        <strain evidence="6">ATCC 49814 / DSM 5838 / IFAM 1418</strain>
    </source>
</reference>
<dbReference type="STRING" id="582402.Hbal_0732"/>
<dbReference type="Gene3D" id="3.40.50.880">
    <property type="match status" value="1"/>
</dbReference>
<proteinExistence type="predicted"/>
<organism evidence="5 6">
    <name type="scientific">Hirschia baltica (strain ATCC 49814 / DSM 5838 / IFAM 1418)</name>
    <dbReference type="NCBI Taxonomy" id="582402"/>
    <lineage>
        <taxon>Bacteria</taxon>
        <taxon>Pseudomonadati</taxon>
        <taxon>Pseudomonadota</taxon>
        <taxon>Alphaproteobacteria</taxon>
        <taxon>Hyphomonadales</taxon>
        <taxon>Hyphomonadaceae</taxon>
        <taxon>Hirschia</taxon>
    </lineage>
</organism>
<feature type="compositionally biased region" description="Polar residues" evidence="1">
    <location>
        <begin position="927"/>
        <end position="936"/>
    </location>
</feature>
<dbReference type="AlphaFoldDB" id="C6XPE0"/>
<evidence type="ECO:0000256" key="2">
    <source>
        <dbReference type="SAM" id="Phobius"/>
    </source>
</evidence>
<feature type="transmembrane region" description="Helical" evidence="2">
    <location>
        <begin position="639"/>
        <end position="657"/>
    </location>
</feature>
<dbReference type="InterPro" id="IPR024163">
    <property type="entry name" value="Aerotolerance_reg_N"/>
</dbReference>
<evidence type="ECO:0000313" key="6">
    <source>
        <dbReference type="Proteomes" id="UP000002745"/>
    </source>
</evidence>
<dbReference type="CDD" id="cd03143">
    <property type="entry name" value="A4_beta-galactosidase_middle_domain"/>
    <property type="match status" value="1"/>
</dbReference>
<feature type="transmembrane region" description="Helical" evidence="2">
    <location>
        <begin position="6"/>
        <end position="27"/>
    </location>
</feature>
<evidence type="ECO:0000256" key="1">
    <source>
        <dbReference type="SAM" id="MobiDB-lite"/>
    </source>
</evidence>
<name>C6XPE0_HIRBI</name>
<evidence type="ECO:0000259" key="4">
    <source>
        <dbReference type="Pfam" id="PF13709"/>
    </source>
</evidence>
<dbReference type="InterPro" id="IPR011933">
    <property type="entry name" value="Double_TM_dom"/>
</dbReference>
<keyword evidence="2" id="KW-0472">Membrane</keyword>
<evidence type="ECO:0008006" key="7">
    <source>
        <dbReference type="Google" id="ProtNLM"/>
    </source>
</evidence>
<feature type="domain" description="Aerotolerance regulator N-terminal" evidence="3">
    <location>
        <begin position="8"/>
        <end position="80"/>
    </location>
</feature>
<keyword evidence="2" id="KW-1133">Transmembrane helix</keyword>
<accession>C6XPE0</accession>